<dbReference type="OrthoDB" id="2560628at2759"/>
<sequence length="261" mass="27986">MTNALSVAELAIYIALAFPTVYLIIKHGRQGLLGWLFLFIFCTLRIIGSALAINNASPTASIISSVGLSPLLLAASGILHEARIYRISGLDQKLEWALSLFYHIFVIGGVALTAAGSAKLQKHQQPIEKAENIVKAGISILTICWAALVGGTFISFVTPARKSAGGRAGTTLLKTISFALIFIGIRVFYSLVYLCTQKQNLNPTTGSLATRVILGFLVELIPVICLIVAGFITQSASRNYRQECELPIAHKSPSPVSVSQT</sequence>
<dbReference type="PANTHER" id="PTHR42109:SF3">
    <property type="entry name" value="INTEGRAL MEMBRANE PROTEIN (AFU_ORTHOLOGUE AFUA_5G00100)"/>
    <property type="match status" value="1"/>
</dbReference>
<evidence type="ECO:0000256" key="1">
    <source>
        <dbReference type="SAM" id="Phobius"/>
    </source>
</evidence>
<reference evidence="4" key="1">
    <citation type="journal article" date="2017" name="Nat. Microbiol.">
        <title>Global analysis of biosynthetic gene clusters reveals vast potential of secondary metabolite production in Penicillium species.</title>
        <authorList>
            <person name="Nielsen J.C."/>
            <person name="Grijseels S."/>
            <person name="Prigent S."/>
            <person name="Ji B."/>
            <person name="Dainat J."/>
            <person name="Nielsen K.F."/>
            <person name="Frisvad J.C."/>
            <person name="Workman M."/>
            <person name="Nielsen J."/>
        </authorList>
    </citation>
    <scope>NUCLEOTIDE SEQUENCE [LARGE SCALE GENOMIC DNA]</scope>
    <source>
        <strain evidence="4">IBT 31811</strain>
    </source>
</reference>
<accession>A0A1V6Q2W4</accession>
<dbReference type="EMBL" id="MDYN01000016">
    <property type="protein sequence ID" value="OQD83571.1"/>
    <property type="molecule type" value="Genomic_DNA"/>
</dbReference>
<feature type="transmembrane region" description="Helical" evidence="1">
    <location>
        <begin position="212"/>
        <end position="232"/>
    </location>
</feature>
<evidence type="ECO:0000313" key="3">
    <source>
        <dbReference type="EMBL" id="OQD83571.1"/>
    </source>
</evidence>
<feature type="transmembrane region" description="Helical" evidence="1">
    <location>
        <begin position="138"/>
        <end position="160"/>
    </location>
</feature>
<comment type="caution">
    <text evidence="3">The sequence shown here is derived from an EMBL/GenBank/DDBJ whole genome shotgun (WGS) entry which is preliminary data.</text>
</comment>
<organism evidence="3 4">
    <name type="scientific">Penicillium antarcticum</name>
    <dbReference type="NCBI Taxonomy" id="416450"/>
    <lineage>
        <taxon>Eukaryota</taxon>
        <taxon>Fungi</taxon>
        <taxon>Dikarya</taxon>
        <taxon>Ascomycota</taxon>
        <taxon>Pezizomycotina</taxon>
        <taxon>Eurotiomycetes</taxon>
        <taxon>Eurotiomycetidae</taxon>
        <taxon>Eurotiales</taxon>
        <taxon>Aspergillaceae</taxon>
        <taxon>Penicillium</taxon>
    </lineage>
</organism>
<dbReference type="Proteomes" id="UP000191672">
    <property type="component" value="Unassembled WGS sequence"/>
</dbReference>
<feature type="transmembrane region" description="Helical" evidence="1">
    <location>
        <begin position="100"/>
        <end position="118"/>
    </location>
</feature>
<feature type="transmembrane region" description="Helical" evidence="1">
    <location>
        <begin position="59"/>
        <end position="79"/>
    </location>
</feature>
<dbReference type="PANTHER" id="PTHR42109">
    <property type="entry name" value="UNPLACED GENOMIC SCAFFOLD UM_SCAF_CONTIG_1.265, WHOLE GENOME SHOTGUN SEQUENCE"/>
    <property type="match status" value="1"/>
</dbReference>
<dbReference type="Pfam" id="PF24800">
    <property type="entry name" value="DUF7702"/>
    <property type="match status" value="1"/>
</dbReference>
<feature type="domain" description="DUF7702" evidence="2">
    <location>
        <begin position="3"/>
        <end position="234"/>
    </location>
</feature>
<dbReference type="InterPro" id="IPR056119">
    <property type="entry name" value="DUF7702"/>
</dbReference>
<keyword evidence="1" id="KW-1133">Transmembrane helix</keyword>
<keyword evidence="1" id="KW-0472">Membrane</keyword>
<feature type="transmembrane region" description="Helical" evidence="1">
    <location>
        <begin position="32"/>
        <end position="53"/>
    </location>
</feature>
<evidence type="ECO:0000259" key="2">
    <source>
        <dbReference type="Pfam" id="PF24800"/>
    </source>
</evidence>
<protein>
    <recommendedName>
        <fullName evidence="2">DUF7702 domain-containing protein</fullName>
    </recommendedName>
</protein>
<keyword evidence="4" id="KW-1185">Reference proteome</keyword>
<proteinExistence type="predicted"/>
<evidence type="ECO:0000313" key="4">
    <source>
        <dbReference type="Proteomes" id="UP000191672"/>
    </source>
</evidence>
<gene>
    <name evidence="3" type="ORF">PENANT_c016G11537</name>
</gene>
<dbReference type="AlphaFoldDB" id="A0A1V6Q2W4"/>
<feature type="transmembrane region" description="Helical" evidence="1">
    <location>
        <begin position="172"/>
        <end position="192"/>
    </location>
</feature>
<feature type="transmembrane region" description="Helical" evidence="1">
    <location>
        <begin position="6"/>
        <end position="25"/>
    </location>
</feature>
<keyword evidence="1" id="KW-0812">Transmembrane</keyword>
<name>A0A1V6Q2W4_9EURO</name>